<dbReference type="InterPro" id="IPR023398">
    <property type="entry name" value="TIF_eIF4e-like"/>
</dbReference>
<sequence>MRSPLEIENREQYWLRSRDVSDSSTVAGDDYFSEYDILRADEMTTADLPQADSDTVREIDRDALDQEILTGKWQITGSPERIEDLFPKLVADAEDGIVWAVKAMTTFGFENLPMYDEYVLAVYTPNYFDHGDVHRVRDYIRTEYGETGELYYKPDIYTKKGIDATTVGKFGLSTPARYVE</sequence>
<evidence type="ECO:0000313" key="1">
    <source>
        <dbReference type="EMBL" id="QCD65585.1"/>
    </source>
</evidence>
<dbReference type="SUPFAM" id="SSF55418">
    <property type="entry name" value="eIF4e-like"/>
    <property type="match status" value="1"/>
</dbReference>
<dbReference type="Pfam" id="PF08939">
    <property type="entry name" value="Bles03"/>
    <property type="match status" value="1"/>
</dbReference>
<protein>
    <submittedName>
        <fullName evidence="1">DUF1917 domain-containing protein</fullName>
    </submittedName>
</protein>
<reference evidence="1 2" key="1">
    <citation type="submission" date="2019-04" db="EMBL/GenBank/DDBJ databases">
        <title>Complete genome sequence of Arthrobacter sp. ZXY-2 associated with effective atrazine degradation and salt adaptation.</title>
        <authorList>
            <person name="Zhao X."/>
        </authorList>
    </citation>
    <scope>NUCLEOTIDE SEQUENCE [LARGE SCALE GENOMIC DNA]</scope>
    <source>
        <strain evidence="2">ZP60</strain>
    </source>
</reference>
<dbReference type="Gene3D" id="3.30.760.10">
    <property type="entry name" value="RNA Cap, Translation Initiation Factor Eif4e"/>
    <property type="match status" value="1"/>
</dbReference>
<dbReference type="RefSeq" id="WP_015761947.1">
    <property type="nucleotide sequence ID" value="NZ_CP039375.1"/>
</dbReference>
<dbReference type="EMBL" id="CP039375">
    <property type="protein sequence ID" value="QCD65585.1"/>
    <property type="molecule type" value="Genomic_DNA"/>
</dbReference>
<dbReference type="KEGG" id="halz:E5139_08025"/>
<dbReference type="OMA" id="YWLRSRD"/>
<dbReference type="GeneID" id="42178875"/>
<dbReference type="Proteomes" id="UP000297053">
    <property type="component" value="Chromosome"/>
</dbReference>
<gene>
    <name evidence="1" type="ORF">E5139_08025</name>
</gene>
<name>A0A4D6KEA8_9EURY</name>
<proteinExistence type="predicted"/>
<accession>A0A4D6KEA8</accession>
<organism evidence="1 2">
    <name type="scientific">Halomicrobium mukohataei</name>
    <dbReference type="NCBI Taxonomy" id="57705"/>
    <lineage>
        <taxon>Archaea</taxon>
        <taxon>Methanobacteriati</taxon>
        <taxon>Methanobacteriota</taxon>
        <taxon>Stenosarchaea group</taxon>
        <taxon>Halobacteria</taxon>
        <taxon>Halobacteriales</taxon>
        <taxon>Haloarculaceae</taxon>
        <taxon>Halomicrobium</taxon>
    </lineage>
</organism>
<dbReference type="InterPro" id="IPR015034">
    <property type="entry name" value="Bles03"/>
</dbReference>
<dbReference type="AlphaFoldDB" id="A0A4D6KEA8"/>
<evidence type="ECO:0000313" key="2">
    <source>
        <dbReference type="Proteomes" id="UP000297053"/>
    </source>
</evidence>
<reference evidence="1 2" key="2">
    <citation type="submission" date="2019-04" db="EMBL/GenBank/DDBJ databases">
        <authorList>
            <person name="Yang S."/>
            <person name="Wei W."/>
        </authorList>
    </citation>
    <scope>NUCLEOTIDE SEQUENCE [LARGE SCALE GENOMIC DNA]</scope>
    <source>
        <strain evidence="2">ZP60</strain>
    </source>
</reference>